<evidence type="ECO:0000313" key="3">
    <source>
        <dbReference type="Proteomes" id="UP000183642"/>
    </source>
</evidence>
<dbReference type="Proteomes" id="UP000183642">
    <property type="component" value="Unassembled WGS sequence"/>
</dbReference>
<feature type="region of interest" description="Disordered" evidence="1">
    <location>
        <begin position="1"/>
        <end position="61"/>
    </location>
</feature>
<accession>A0A1I5GFP3</accession>
<organism evidence="2 3">
    <name type="scientific">Geodermatophilus obscurus</name>
    <dbReference type="NCBI Taxonomy" id="1861"/>
    <lineage>
        <taxon>Bacteria</taxon>
        <taxon>Bacillati</taxon>
        <taxon>Actinomycetota</taxon>
        <taxon>Actinomycetes</taxon>
        <taxon>Geodermatophilales</taxon>
        <taxon>Geodermatophilaceae</taxon>
        <taxon>Geodermatophilus</taxon>
    </lineage>
</organism>
<proteinExistence type="predicted"/>
<reference evidence="3" key="1">
    <citation type="submission" date="2016-10" db="EMBL/GenBank/DDBJ databases">
        <authorList>
            <person name="Varghese N."/>
            <person name="Submissions S."/>
        </authorList>
    </citation>
    <scope>NUCLEOTIDE SEQUENCE [LARGE SCALE GENOMIC DNA]</scope>
    <source>
        <strain evidence="3">DSM 43161</strain>
    </source>
</reference>
<dbReference type="RefSeq" id="WP_075014147.1">
    <property type="nucleotide sequence ID" value="NZ_FOWE01000006.1"/>
</dbReference>
<feature type="compositionally biased region" description="Basic and acidic residues" evidence="1">
    <location>
        <begin position="1"/>
        <end position="13"/>
    </location>
</feature>
<gene>
    <name evidence="2" type="ORF">SAMN05660359_02842</name>
</gene>
<dbReference type="EMBL" id="FOWE01000006">
    <property type="protein sequence ID" value="SFO34723.1"/>
    <property type="molecule type" value="Genomic_DNA"/>
</dbReference>
<evidence type="ECO:0000256" key="1">
    <source>
        <dbReference type="SAM" id="MobiDB-lite"/>
    </source>
</evidence>
<sequence length="61" mass="6108">MSTREQKMPEPESPRSVGPLGSSTSGPPAPDSDGPEATGPADGAAGPSWPPAETEPAAHRD</sequence>
<keyword evidence="3" id="KW-1185">Reference proteome</keyword>
<protein>
    <submittedName>
        <fullName evidence="2">Uncharacterized protein</fullName>
    </submittedName>
</protein>
<evidence type="ECO:0000313" key="2">
    <source>
        <dbReference type="EMBL" id="SFO34723.1"/>
    </source>
</evidence>
<dbReference type="AlphaFoldDB" id="A0A1I5GFP3"/>
<dbReference type="OrthoDB" id="5193657at2"/>
<name>A0A1I5GFP3_9ACTN</name>